<dbReference type="EMBL" id="JYNY01000016">
    <property type="protein sequence ID" value="KJJ86078.1"/>
    <property type="molecule type" value="Genomic_DNA"/>
</dbReference>
<keyword evidence="3" id="KW-1185">Reference proteome</keyword>
<evidence type="ECO:0000313" key="3">
    <source>
        <dbReference type="Proteomes" id="UP000033428"/>
    </source>
</evidence>
<feature type="transmembrane region" description="Helical" evidence="1">
    <location>
        <begin position="51"/>
        <end position="69"/>
    </location>
</feature>
<gene>
    <name evidence="2" type="ORF">OMAG_000068</name>
</gene>
<dbReference type="Proteomes" id="UP000033428">
    <property type="component" value="Unassembled WGS sequence"/>
</dbReference>
<organism evidence="2 3">
    <name type="scientific">Candidatus Omnitrophus magneticus</name>
    <dbReference type="NCBI Taxonomy" id="1609969"/>
    <lineage>
        <taxon>Bacteria</taxon>
        <taxon>Pseudomonadati</taxon>
        <taxon>Candidatus Omnitrophota</taxon>
        <taxon>Candidatus Omnitrophus</taxon>
    </lineage>
</organism>
<accession>A0A0F0CRW0</accession>
<evidence type="ECO:0000256" key="1">
    <source>
        <dbReference type="SAM" id="Phobius"/>
    </source>
</evidence>
<protein>
    <submittedName>
        <fullName evidence="2">Uncharacterized protein</fullName>
    </submittedName>
</protein>
<keyword evidence="1" id="KW-1133">Transmembrane helix</keyword>
<proteinExistence type="predicted"/>
<keyword evidence="1" id="KW-0812">Transmembrane</keyword>
<evidence type="ECO:0000313" key="2">
    <source>
        <dbReference type="EMBL" id="KJJ86078.1"/>
    </source>
</evidence>
<sequence length="85" mass="10229">MVNKNLYVESAPPFEKNIKYNNYSFSLVVQNSLLLSKYYSAKIVQQFFKKFNTDFVLNAVFYFLFYFILQNGGYIKRREESYENC</sequence>
<comment type="caution">
    <text evidence="2">The sequence shown here is derived from an EMBL/GenBank/DDBJ whole genome shotgun (WGS) entry which is preliminary data.</text>
</comment>
<reference evidence="2 3" key="1">
    <citation type="submission" date="2015-02" db="EMBL/GenBank/DDBJ databases">
        <title>Single-cell genomics of uncultivated deep-branching MTB reveals a conserved set of magnetosome genes.</title>
        <authorList>
            <person name="Kolinko S."/>
            <person name="Richter M."/>
            <person name="Glockner F.O."/>
            <person name="Brachmann A."/>
            <person name="Schuler D."/>
        </authorList>
    </citation>
    <scope>NUCLEOTIDE SEQUENCE [LARGE SCALE GENOMIC DNA]</scope>
    <source>
        <strain evidence="2">SKK-01</strain>
    </source>
</reference>
<keyword evidence="1" id="KW-0472">Membrane</keyword>
<name>A0A0F0CRW0_9BACT</name>
<dbReference type="AlphaFoldDB" id="A0A0F0CRW0"/>